<feature type="domain" description="Cytochrome c" evidence="24">
    <location>
        <begin position="111"/>
        <end position="197"/>
    </location>
</feature>
<keyword evidence="14 23" id="KW-1133">Transmembrane helix</keyword>
<evidence type="ECO:0000256" key="21">
    <source>
        <dbReference type="PIRSR" id="PIRSR000006-2"/>
    </source>
</evidence>
<dbReference type="PANTHER" id="PTHR33751">
    <property type="entry name" value="CBB3-TYPE CYTOCHROME C OXIDASE SUBUNIT FIXP"/>
    <property type="match status" value="1"/>
</dbReference>
<dbReference type="Pfam" id="PF14715">
    <property type="entry name" value="FixP_N"/>
    <property type="match status" value="1"/>
</dbReference>
<keyword evidence="9 23" id="KW-0812">Transmembrane</keyword>
<keyword evidence="17 19" id="KW-0406">Ion transport</keyword>
<feature type="binding site" description="covalent" evidence="21">
    <location>
        <position position="218"/>
    </location>
    <ligand>
        <name>heme c</name>
        <dbReference type="ChEBI" id="CHEBI:61717"/>
        <label>2</label>
    </ligand>
</feature>
<comment type="subcellular location">
    <subcellularLocation>
        <location evidence="1 19">Cell inner membrane</location>
    </subcellularLocation>
</comment>
<evidence type="ECO:0000256" key="2">
    <source>
        <dbReference type="ARBA" id="ARBA00004673"/>
    </source>
</evidence>
<dbReference type="GO" id="GO:0005886">
    <property type="term" value="C:plasma membrane"/>
    <property type="evidence" value="ECO:0007669"/>
    <property type="project" value="UniProtKB-SubCell"/>
</dbReference>
<dbReference type="NCBIfam" id="TIGR00782">
    <property type="entry name" value="ccoP"/>
    <property type="match status" value="1"/>
</dbReference>
<feature type="compositionally biased region" description="Basic and acidic residues" evidence="22">
    <location>
        <begin position="1"/>
        <end position="10"/>
    </location>
</feature>
<evidence type="ECO:0000256" key="23">
    <source>
        <dbReference type="SAM" id="Phobius"/>
    </source>
</evidence>
<evidence type="ECO:0000313" key="26">
    <source>
        <dbReference type="Proteomes" id="UP000238338"/>
    </source>
</evidence>
<evidence type="ECO:0000256" key="18">
    <source>
        <dbReference type="ARBA" id="ARBA00023136"/>
    </source>
</evidence>
<feature type="binding site" description="covalent" evidence="21">
    <location>
        <position position="215"/>
    </location>
    <ligand>
        <name>heme c</name>
        <dbReference type="ChEBI" id="CHEBI:61717"/>
        <label>2</label>
    </ligand>
</feature>
<keyword evidence="13 19" id="KW-0249">Electron transport</keyword>
<dbReference type="OrthoDB" id="9811281at2"/>
<dbReference type="InterPro" id="IPR032858">
    <property type="entry name" value="CcoP_N"/>
</dbReference>
<dbReference type="Gene3D" id="1.10.760.10">
    <property type="entry name" value="Cytochrome c-like domain"/>
    <property type="match status" value="2"/>
</dbReference>
<dbReference type="InterPro" id="IPR038414">
    <property type="entry name" value="CcoP_N_sf"/>
</dbReference>
<dbReference type="PRINTS" id="PR00605">
    <property type="entry name" value="CYTCHROMECIC"/>
</dbReference>
<evidence type="ECO:0000256" key="11">
    <source>
        <dbReference type="ARBA" id="ARBA00022737"/>
    </source>
</evidence>
<dbReference type="Pfam" id="PF13442">
    <property type="entry name" value="Cytochrome_CBB3"/>
    <property type="match status" value="1"/>
</dbReference>
<dbReference type="AlphaFoldDB" id="A0A2S8SBR8"/>
<dbReference type="GO" id="GO:0006119">
    <property type="term" value="P:oxidative phosphorylation"/>
    <property type="evidence" value="ECO:0007669"/>
    <property type="project" value="UniProtKB-UniPathway"/>
</dbReference>
<comment type="function">
    <text evidence="19">C-type cytochrome. Part of the cbb3-type cytochrome c oxidase complex.</text>
</comment>
<evidence type="ECO:0000256" key="13">
    <source>
        <dbReference type="ARBA" id="ARBA00022982"/>
    </source>
</evidence>
<keyword evidence="5 19" id="KW-1003">Cell membrane</keyword>
<protein>
    <recommendedName>
        <fullName evidence="19">Cbb3-type cytochrome c oxidase subunit</fullName>
    </recommendedName>
</protein>
<accession>A0A2S8SBR8</accession>
<feature type="binding site" description="covalent" evidence="21">
    <location>
        <position position="127"/>
    </location>
    <ligand>
        <name>heme c</name>
        <dbReference type="ChEBI" id="CHEBI:61717"/>
        <label>1</label>
    </ligand>
</feature>
<evidence type="ECO:0000256" key="1">
    <source>
        <dbReference type="ARBA" id="ARBA00004533"/>
    </source>
</evidence>
<feature type="transmembrane region" description="Helical" evidence="23">
    <location>
        <begin position="35"/>
        <end position="57"/>
    </location>
</feature>
<dbReference type="GO" id="GO:0016491">
    <property type="term" value="F:oxidoreductase activity"/>
    <property type="evidence" value="ECO:0007669"/>
    <property type="project" value="UniProtKB-KW"/>
</dbReference>
<dbReference type="EMBL" id="PVEP01000001">
    <property type="protein sequence ID" value="PQV58230.1"/>
    <property type="molecule type" value="Genomic_DNA"/>
</dbReference>
<dbReference type="PIRSF" id="PIRSF000006">
    <property type="entry name" value="Cbb3-Cox_fixP"/>
    <property type="match status" value="1"/>
</dbReference>
<feature type="binding site" description="covalent" evidence="21">
    <location>
        <position position="124"/>
    </location>
    <ligand>
        <name>heme c</name>
        <dbReference type="ChEBI" id="CHEBI:61717"/>
        <label>1</label>
    </ligand>
</feature>
<comment type="similarity">
    <text evidence="3 19">Belongs to the CcoP / FixP family.</text>
</comment>
<feature type="binding site" description="axial binding residue" evidence="20">
    <location>
        <position position="219"/>
    </location>
    <ligand>
        <name>heme c</name>
        <dbReference type="ChEBI" id="CHEBI:61717"/>
        <label>2</label>
    </ligand>
    <ligandPart>
        <name>Fe</name>
        <dbReference type="ChEBI" id="CHEBI:18248"/>
    </ligandPart>
</feature>
<evidence type="ECO:0000256" key="10">
    <source>
        <dbReference type="ARBA" id="ARBA00022723"/>
    </source>
</evidence>
<comment type="cofactor">
    <cofactor evidence="19 21">
        <name>heme c</name>
        <dbReference type="ChEBI" id="CHEBI:61717"/>
    </cofactor>
    <text evidence="19 21">Binds 2 heme C groups per subunit.</text>
</comment>
<dbReference type="SUPFAM" id="SSF46626">
    <property type="entry name" value="Cytochrome c"/>
    <property type="match status" value="2"/>
</dbReference>
<keyword evidence="6 19" id="KW-0997">Cell inner membrane</keyword>
<feature type="binding site" description="axial binding residue" evidence="20">
    <location>
        <position position="128"/>
    </location>
    <ligand>
        <name>heme c</name>
        <dbReference type="ChEBI" id="CHEBI:61717"/>
        <label>1</label>
    </ligand>
    <ligandPart>
        <name>Fe</name>
        <dbReference type="ChEBI" id="CHEBI:18248"/>
    </ligandPart>
</feature>
<keyword evidence="16 19" id="KW-0408">Iron</keyword>
<comment type="caution">
    <text evidence="25">The sequence shown here is derived from an EMBL/GenBank/DDBJ whole genome shotgun (WGS) entry which is preliminary data.</text>
</comment>
<evidence type="ECO:0000256" key="19">
    <source>
        <dbReference type="PIRNR" id="PIRNR000006"/>
    </source>
</evidence>
<dbReference type="PROSITE" id="PS51007">
    <property type="entry name" value="CYTC"/>
    <property type="match status" value="2"/>
</dbReference>
<dbReference type="RefSeq" id="WP_105512538.1">
    <property type="nucleotide sequence ID" value="NZ_PVEP01000001.1"/>
</dbReference>
<evidence type="ECO:0000256" key="16">
    <source>
        <dbReference type="ARBA" id="ARBA00023004"/>
    </source>
</evidence>
<dbReference type="GO" id="GO:1902600">
    <property type="term" value="P:proton transmembrane transport"/>
    <property type="evidence" value="ECO:0007669"/>
    <property type="project" value="UniProtKB-KW"/>
</dbReference>
<evidence type="ECO:0000256" key="17">
    <source>
        <dbReference type="ARBA" id="ARBA00023065"/>
    </source>
</evidence>
<evidence type="ECO:0000256" key="7">
    <source>
        <dbReference type="ARBA" id="ARBA00022617"/>
    </source>
</evidence>
<sequence>MTAPHHREVDPVTGHDTTGHDWNGIRELNTPFPRLVIWALVLAFLYSVIAWVLLPAWPTGRDYTRGLLGLDQRAEAAEGFRALSGRRQDWLSRFGGADFAALTADKALMATAMPAAARLYADNCAACHGTRGQGGPGFPVLSDGTWLWSGDPDEIATTIRHGINADDPDTRYAEMPAFDWIERPDRIALSRFVADLPGGAADFETPAGGLFTENCATCHGDTGAGGLSVGAPSLTDTATLYGQDPETVMETLRHGRAGLMPAWSGRLSGAEINLLALYVTQLGQGSGGRP</sequence>
<dbReference type="InterPro" id="IPR008168">
    <property type="entry name" value="Cyt_C_IC"/>
</dbReference>
<dbReference type="InterPro" id="IPR004678">
    <property type="entry name" value="Cyt_c_oxidase_cbb3_su3"/>
</dbReference>
<evidence type="ECO:0000256" key="15">
    <source>
        <dbReference type="ARBA" id="ARBA00023002"/>
    </source>
</evidence>
<evidence type="ECO:0000256" key="9">
    <source>
        <dbReference type="ARBA" id="ARBA00022692"/>
    </source>
</evidence>
<feature type="region of interest" description="Disordered" evidence="22">
    <location>
        <begin position="1"/>
        <end position="20"/>
    </location>
</feature>
<dbReference type="InterPro" id="IPR036909">
    <property type="entry name" value="Cyt_c-like_dom_sf"/>
</dbReference>
<dbReference type="UniPathway" id="UPA00705"/>
<evidence type="ECO:0000256" key="22">
    <source>
        <dbReference type="SAM" id="MobiDB-lite"/>
    </source>
</evidence>
<evidence type="ECO:0000256" key="8">
    <source>
        <dbReference type="ARBA" id="ARBA00022660"/>
    </source>
</evidence>
<keyword evidence="10 19" id="KW-0479">Metal-binding</keyword>
<name>A0A2S8SBR8_9RHOB</name>
<keyword evidence="18 19" id="KW-0472">Membrane</keyword>
<keyword evidence="15 19" id="KW-0560">Oxidoreductase</keyword>
<feature type="domain" description="Cytochrome c" evidence="24">
    <location>
        <begin position="194"/>
        <end position="283"/>
    </location>
</feature>
<keyword evidence="4 19" id="KW-0813">Transport</keyword>
<evidence type="ECO:0000259" key="24">
    <source>
        <dbReference type="PROSITE" id="PS51007"/>
    </source>
</evidence>
<keyword evidence="12 19" id="KW-0375">Hydrogen ion transport</keyword>
<evidence type="ECO:0000256" key="12">
    <source>
        <dbReference type="ARBA" id="ARBA00022781"/>
    </source>
</evidence>
<dbReference type="Proteomes" id="UP000238338">
    <property type="component" value="Unassembled WGS sequence"/>
</dbReference>
<dbReference type="GO" id="GO:0005506">
    <property type="term" value="F:iron ion binding"/>
    <property type="evidence" value="ECO:0007669"/>
    <property type="project" value="InterPro"/>
</dbReference>
<feature type="binding site" description="axial binding residue" evidence="20">
    <location>
        <position position="175"/>
    </location>
    <ligand>
        <name>heme c</name>
        <dbReference type="ChEBI" id="CHEBI:61717"/>
        <label>2</label>
    </ligand>
    <ligandPart>
        <name>Fe</name>
        <dbReference type="ChEBI" id="CHEBI:18248"/>
    </ligandPart>
</feature>
<proteinExistence type="inferred from homology"/>
<dbReference type="GO" id="GO:0020037">
    <property type="term" value="F:heme binding"/>
    <property type="evidence" value="ECO:0007669"/>
    <property type="project" value="InterPro"/>
</dbReference>
<dbReference type="Gene3D" id="6.10.280.130">
    <property type="match status" value="1"/>
</dbReference>
<evidence type="ECO:0000256" key="3">
    <source>
        <dbReference type="ARBA" id="ARBA00006113"/>
    </source>
</evidence>
<feature type="binding site" description="axial binding residue" evidence="20">
    <location>
        <position position="260"/>
    </location>
    <ligand>
        <name>heme c</name>
        <dbReference type="ChEBI" id="CHEBI:61717"/>
        <label>1</label>
    </ligand>
    <ligandPart>
        <name>Fe</name>
        <dbReference type="ChEBI" id="CHEBI:18248"/>
    </ligandPart>
</feature>
<comment type="pathway">
    <text evidence="2 19">Energy metabolism; oxidative phosphorylation.</text>
</comment>
<dbReference type="PANTHER" id="PTHR33751:SF1">
    <property type="entry name" value="CBB3-TYPE CYTOCHROME C OXIDASE SUBUNIT FIXP"/>
    <property type="match status" value="1"/>
</dbReference>
<evidence type="ECO:0000256" key="6">
    <source>
        <dbReference type="ARBA" id="ARBA00022519"/>
    </source>
</evidence>
<reference evidence="25 26" key="1">
    <citation type="submission" date="2018-02" db="EMBL/GenBank/DDBJ databases">
        <title>Genomic Encyclopedia of Archaeal and Bacterial Type Strains, Phase II (KMG-II): from individual species to whole genera.</title>
        <authorList>
            <person name="Goeker M."/>
        </authorList>
    </citation>
    <scope>NUCLEOTIDE SEQUENCE [LARGE SCALE GENOMIC DNA]</scope>
    <source>
        <strain evidence="25 26">DSM 18921</strain>
    </source>
</reference>
<gene>
    <name evidence="25" type="ORF">LX70_00037</name>
</gene>
<evidence type="ECO:0000256" key="20">
    <source>
        <dbReference type="PIRSR" id="PIRSR000006-1"/>
    </source>
</evidence>
<evidence type="ECO:0000313" key="25">
    <source>
        <dbReference type="EMBL" id="PQV58230.1"/>
    </source>
</evidence>
<dbReference type="InterPro" id="IPR009056">
    <property type="entry name" value="Cyt_c-like_dom"/>
</dbReference>
<dbReference type="Pfam" id="PF00034">
    <property type="entry name" value="Cytochrom_C"/>
    <property type="match status" value="1"/>
</dbReference>
<keyword evidence="26" id="KW-1185">Reference proteome</keyword>
<evidence type="ECO:0000256" key="4">
    <source>
        <dbReference type="ARBA" id="ARBA00022448"/>
    </source>
</evidence>
<dbReference type="InterPro" id="IPR050597">
    <property type="entry name" value="Cytochrome_c_Oxidase_Subunit"/>
</dbReference>
<dbReference type="GO" id="GO:0009055">
    <property type="term" value="F:electron transfer activity"/>
    <property type="evidence" value="ECO:0007669"/>
    <property type="project" value="InterPro"/>
</dbReference>
<keyword evidence="7 19" id="KW-0349">Heme</keyword>
<comment type="subunit">
    <text evidence="19">Component of the cbb3-type cytochrome c oxidase.</text>
</comment>
<organism evidence="25 26">
    <name type="scientific">Albidovulum denitrificans</name>
    <dbReference type="NCBI Taxonomy" id="404881"/>
    <lineage>
        <taxon>Bacteria</taxon>
        <taxon>Pseudomonadati</taxon>
        <taxon>Pseudomonadota</taxon>
        <taxon>Alphaproteobacteria</taxon>
        <taxon>Rhodobacterales</taxon>
        <taxon>Paracoccaceae</taxon>
        <taxon>Albidovulum</taxon>
    </lineage>
</organism>
<evidence type="ECO:0000256" key="5">
    <source>
        <dbReference type="ARBA" id="ARBA00022475"/>
    </source>
</evidence>
<evidence type="ECO:0000256" key="14">
    <source>
        <dbReference type="ARBA" id="ARBA00022989"/>
    </source>
</evidence>
<keyword evidence="11" id="KW-0677">Repeat</keyword>
<keyword evidence="8 19" id="KW-0679">Respiratory chain</keyword>